<dbReference type="Pfam" id="PF00392">
    <property type="entry name" value="GntR"/>
    <property type="match status" value="1"/>
</dbReference>
<evidence type="ECO:0000313" key="5">
    <source>
        <dbReference type="EMBL" id="MBC6464981.1"/>
    </source>
</evidence>
<dbReference type="InterPro" id="IPR000524">
    <property type="entry name" value="Tscrpt_reg_HTH_GntR"/>
</dbReference>
<dbReference type="EMBL" id="JABVEC010000003">
    <property type="protein sequence ID" value="MBC6464981.1"/>
    <property type="molecule type" value="Genomic_DNA"/>
</dbReference>
<sequence>MASARYREIADDLRRRINEGEWQPGENLPRMTDLAAEFNVSRNAVARAVAELENDGLVWAVPRRGTIVRPAKRRRVVRGNVVKRNTRHHRPDGSETAGGYSFPAAEGNELWIHHVPATATEETITGRVATLLNVPDGSAVLRRRRVTGPPTEPPFQISDTWIHPRGVADAPAVAEQGSGPGGWLDRLEEAGHGPIDWMEIHRGRLPDPDEAALLQIPTGLPVQEVIRVGFSAKDGAAIEVTQTVIPSDRVEDIVYLKRDRSAAWPYADNGPDGPPVARGK</sequence>
<dbReference type="InterPro" id="IPR011663">
    <property type="entry name" value="UTRA"/>
</dbReference>
<dbReference type="Pfam" id="PF07702">
    <property type="entry name" value="UTRA"/>
    <property type="match status" value="1"/>
</dbReference>
<dbReference type="PRINTS" id="PR00035">
    <property type="entry name" value="HTHGNTR"/>
</dbReference>
<dbReference type="Proteomes" id="UP000805614">
    <property type="component" value="Unassembled WGS sequence"/>
</dbReference>
<evidence type="ECO:0000256" key="3">
    <source>
        <dbReference type="ARBA" id="ARBA00023163"/>
    </source>
</evidence>
<evidence type="ECO:0000256" key="2">
    <source>
        <dbReference type="ARBA" id="ARBA00023125"/>
    </source>
</evidence>
<reference evidence="5 6" key="1">
    <citation type="submission" date="2020-06" db="EMBL/GenBank/DDBJ databases">
        <title>Actinomadura xiongansis sp. nov., isolated from soil of Baiyangdian.</title>
        <authorList>
            <person name="Zhang X."/>
        </authorList>
    </citation>
    <scope>NUCLEOTIDE SEQUENCE [LARGE SCALE GENOMIC DNA]</scope>
    <source>
        <strain evidence="5 6">HBUM206468</strain>
    </source>
</reference>
<protein>
    <submittedName>
        <fullName evidence="5">GntR family transcriptional regulator</fullName>
    </submittedName>
</protein>
<comment type="caution">
    <text evidence="5">The sequence shown here is derived from an EMBL/GenBank/DDBJ whole genome shotgun (WGS) entry which is preliminary data.</text>
</comment>
<evidence type="ECO:0000313" key="6">
    <source>
        <dbReference type="Proteomes" id="UP000805614"/>
    </source>
</evidence>
<organism evidence="5 6">
    <name type="scientific">Actinomadura alba</name>
    <dbReference type="NCBI Taxonomy" id="406431"/>
    <lineage>
        <taxon>Bacteria</taxon>
        <taxon>Bacillati</taxon>
        <taxon>Actinomycetota</taxon>
        <taxon>Actinomycetes</taxon>
        <taxon>Streptosporangiales</taxon>
        <taxon>Thermomonosporaceae</taxon>
        <taxon>Actinomadura</taxon>
    </lineage>
</organism>
<dbReference type="Gene3D" id="1.10.10.10">
    <property type="entry name" value="Winged helix-like DNA-binding domain superfamily/Winged helix DNA-binding domain"/>
    <property type="match status" value="1"/>
</dbReference>
<dbReference type="Gene3D" id="3.40.1410.10">
    <property type="entry name" value="Chorismate lyase-like"/>
    <property type="match status" value="1"/>
</dbReference>
<keyword evidence="1" id="KW-0805">Transcription regulation</keyword>
<accession>A0ABR7LJN5</accession>
<keyword evidence="6" id="KW-1185">Reference proteome</keyword>
<dbReference type="InterPro" id="IPR028978">
    <property type="entry name" value="Chorismate_lyase_/UTRA_dom_sf"/>
</dbReference>
<dbReference type="InterPro" id="IPR036390">
    <property type="entry name" value="WH_DNA-bd_sf"/>
</dbReference>
<evidence type="ECO:0000256" key="1">
    <source>
        <dbReference type="ARBA" id="ARBA00023015"/>
    </source>
</evidence>
<dbReference type="PANTHER" id="PTHR44846">
    <property type="entry name" value="MANNOSYL-D-GLYCERATE TRANSPORT/METABOLISM SYSTEM REPRESSOR MNGR-RELATED"/>
    <property type="match status" value="1"/>
</dbReference>
<dbReference type="SUPFAM" id="SSF64288">
    <property type="entry name" value="Chorismate lyase-like"/>
    <property type="match status" value="1"/>
</dbReference>
<evidence type="ECO:0000259" key="4">
    <source>
        <dbReference type="PROSITE" id="PS50949"/>
    </source>
</evidence>
<dbReference type="InterPro" id="IPR036388">
    <property type="entry name" value="WH-like_DNA-bd_sf"/>
</dbReference>
<proteinExistence type="predicted"/>
<dbReference type="SUPFAM" id="SSF46785">
    <property type="entry name" value="Winged helix' DNA-binding domain"/>
    <property type="match status" value="1"/>
</dbReference>
<dbReference type="InterPro" id="IPR050679">
    <property type="entry name" value="Bact_HTH_transcr_reg"/>
</dbReference>
<dbReference type="SMART" id="SM00345">
    <property type="entry name" value="HTH_GNTR"/>
    <property type="match status" value="1"/>
</dbReference>
<feature type="domain" description="HTH gntR-type" evidence="4">
    <location>
        <begin position="3"/>
        <end position="71"/>
    </location>
</feature>
<keyword evidence="2" id="KW-0238">DNA-binding</keyword>
<name>A0ABR7LJN5_9ACTN</name>
<gene>
    <name evidence="5" type="ORF">HKK74_05655</name>
</gene>
<keyword evidence="3" id="KW-0804">Transcription</keyword>
<dbReference type="PANTHER" id="PTHR44846:SF17">
    <property type="entry name" value="GNTR-FAMILY TRANSCRIPTIONAL REGULATOR"/>
    <property type="match status" value="1"/>
</dbReference>
<dbReference type="PROSITE" id="PS50949">
    <property type="entry name" value="HTH_GNTR"/>
    <property type="match status" value="1"/>
</dbReference>
<dbReference type="SMART" id="SM00866">
    <property type="entry name" value="UTRA"/>
    <property type="match status" value="1"/>
</dbReference>
<dbReference type="CDD" id="cd07377">
    <property type="entry name" value="WHTH_GntR"/>
    <property type="match status" value="1"/>
</dbReference>
<dbReference type="RefSeq" id="WP_187242007.1">
    <property type="nucleotide sequence ID" value="NZ_BAAAOK010000017.1"/>
</dbReference>